<name>A0A1C1CP54_9EURO</name>
<accession>A0A1C1CP54</accession>
<evidence type="ECO:0000313" key="2">
    <source>
        <dbReference type="EMBL" id="OCT50268.1"/>
    </source>
</evidence>
<dbReference type="OrthoDB" id="4149611at2759"/>
<comment type="caution">
    <text evidence="2">The sequence shown here is derived from an EMBL/GenBank/DDBJ whole genome shotgun (WGS) entry which is preliminary data.</text>
</comment>
<feature type="region of interest" description="Disordered" evidence="1">
    <location>
        <begin position="47"/>
        <end position="85"/>
    </location>
</feature>
<proteinExistence type="predicted"/>
<reference evidence="3" key="1">
    <citation type="submission" date="2015-07" db="EMBL/GenBank/DDBJ databases">
        <authorList>
            <person name="Teixeira M.M."/>
            <person name="Souza R.C."/>
            <person name="Almeida L.G."/>
            <person name="Vicente V.A."/>
            <person name="de Hoog S."/>
            <person name="Bocca A.L."/>
            <person name="de Almeida S.R."/>
            <person name="Vasconcelos A.T."/>
            <person name="Felipe M.S."/>
        </authorList>
    </citation>
    <scope>NUCLEOTIDE SEQUENCE [LARGE SCALE GENOMIC DNA]</scope>
    <source>
        <strain evidence="3">KSF</strain>
    </source>
</reference>
<sequence length="151" mass="17914">MSSFPSRPQHASVKTGSTQPEYTKYKSMKQFFDHKRLQLQQLTPTHFPFHDRIKPGTPGHRVLPFPASPPRVLHSPEEAAAEKKRRVNKKYLSILNPEWCLRRRQLVEMWNKDIHTRRQLKDQRRATPKMKALFREFRLSEVVNEDRESVG</sequence>
<dbReference type="EMBL" id="LGRB01000010">
    <property type="protein sequence ID" value="OCT50268.1"/>
    <property type="molecule type" value="Genomic_DNA"/>
</dbReference>
<protein>
    <submittedName>
        <fullName evidence="2">Uncharacterized protein</fullName>
    </submittedName>
</protein>
<dbReference type="Proteomes" id="UP000094526">
    <property type="component" value="Unassembled WGS sequence"/>
</dbReference>
<gene>
    <name evidence="2" type="ORF">CLCR_07720</name>
</gene>
<dbReference type="VEuPathDB" id="FungiDB:CLCR_07720"/>
<feature type="region of interest" description="Disordered" evidence="1">
    <location>
        <begin position="1"/>
        <end position="21"/>
    </location>
</feature>
<dbReference type="VEuPathDB" id="FungiDB:G647_05721"/>
<evidence type="ECO:0000256" key="1">
    <source>
        <dbReference type="SAM" id="MobiDB-lite"/>
    </source>
</evidence>
<keyword evidence="3" id="KW-1185">Reference proteome</keyword>
<dbReference type="AlphaFoldDB" id="A0A1C1CP54"/>
<evidence type="ECO:0000313" key="3">
    <source>
        <dbReference type="Proteomes" id="UP000094526"/>
    </source>
</evidence>
<feature type="compositionally biased region" description="Polar residues" evidence="1">
    <location>
        <begin position="12"/>
        <end position="21"/>
    </location>
</feature>
<organism evidence="2 3">
    <name type="scientific">Cladophialophora carrionii</name>
    <dbReference type="NCBI Taxonomy" id="86049"/>
    <lineage>
        <taxon>Eukaryota</taxon>
        <taxon>Fungi</taxon>
        <taxon>Dikarya</taxon>
        <taxon>Ascomycota</taxon>
        <taxon>Pezizomycotina</taxon>
        <taxon>Eurotiomycetes</taxon>
        <taxon>Chaetothyriomycetidae</taxon>
        <taxon>Chaetothyriales</taxon>
        <taxon>Herpotrichiellaceae</taxon>
        <taxon>Cladophialophora</taxon>
    </lineage>
</organism>